<feature type="region of interest" description="Disordered" evidence="1">
    <location>
        <begin position="36"/>
        <end position="71"/>
    </location>
</feature>
<dbReference type="AlphaFoldDB" id="A0A9P9AJG6"/>
<organism evidence="2 3">
    <name type="scientific">Thelonectria olida</name>
    <dbReference type="NCBI Taxonomy" id="1576542"/>
    <lineage>
        <taxon>Eukaryota</taxon>
        <taxon>Fungi</taxon>
        <taxon>Dikarya</taxon>
        <taxon>Ascomycota</taxon>
        <taxon>Pezizomycotina</taxon>
        <taxon>Sordariomycetes</taxon>
        <taxon>Hypocreomycetidae</taxon>
        <taxon>Hypocreales</taxon>
        <taxon>Nectriaceae</taxon>
        <taxon>Thelonectria</taxon>
    </lineage>
</organism>
<dbReference type="EMBL" id="JAGPYM010000038">
    <property type="protein sequence ID" value="KAH6874529.1"/>
    <property type="molecule type" value="Genomic_DNA"/>
</dbReference>
<sequence>ISPHSLFLLSASDKAAFMLASDDDVIYQGTISRLHGSTATASRTDDPTHRASVSDKPRPRRHCRHRRHHQTTVPFEVRNKYVVLGSVRNWDKPTPRPFVIGFFGRAGRFHRRRGREGPEALMKRPSSVSIDHDEVEYHRSFRGMSHEQVRAEVLRLLVRKFGPFLGPGEI</sequence>
<feature type="compositionally biased region" description="Basic and acidic residues" evidence="1">
    <location>
        <begin position="43"/>
        <end position="57"/>
    </location>
</feature>
<dbReference type="OrthoDB" id="5085552at2759"/>
<comment type="caution">
    <text evidence="2">The sequence shown here is derived from an EMBL/GenBank/DDBJ whole genome shotgun (WGS) entry which is preliminary data.</text>
</comment>
<protein>
    <submittedName>
        <fullName evidence="2">Uncharacterized protein</fullName>
    </submittedName>
</protein>
<dbReference type="Proteomes" id="UP000777438">
    <property type="component" value="Unassembled WGS sequence"/>
</dbReference>
<name>A0A9P9AJG6_9HYPO</name>
<evidence type="ECO:0000256" key="1">
    <source>
        <dbReference type="SAM" id="MobiDB-lite"/>
    </source>
</evidence>
<feature type="non-terminal residue" evidence="2">
    <location>
        <position position="1"/>
    </location>
</feature>
<accession>A0A9P9AJG6</accession>
<evidence type="ECO:0000313" key="3">
    <source>
        <dbReference type="Proteomes" id="UP000777438"/>
    </source>
</evidence>
<feature type="compositionally biased region" description="Basic residues" evidence="1">
    <location>
        <begin position="58"/>
        <end position="70"/>
    </location>
</feature>
<evidence type="ECO:0000313" key="2">
    <source>
        <dbReference type="EMBL" id="KAH6874529.1"/>
    </source>
</evidence>
<reference evidence="2 3" key="1">
    <citation type="journal article" date="2021" name="Nat. Commun.">
        <title>Genetic determinants of endophytism in the Arabidopsis root mycobiome.</title>
        <authorList>
            <person name="Mesny F."/>
            <person name="Miyauchi S."/>
            <person name="Thiergart T."/>
            <person name="Pickel B."/>
            <person name="Atanasova L."/>
            <person name="Karlsson M."/>
            <person name="Huettel B."/>
            <person name="Barry K.W."/>
            <person name="Haridas S."/>
            <person name="Chen C."/>
            <person name="Bauer D."/>
            <person name="Andreopoulos W."/>
            <person name="Pangilinan J."/>
            <person name="LaButti K."/>
            <person name="Riley R."/>
            <person name="Lipzen A."/>
            <person name="Clum A."/>
            <person name="Drula E."/>
            <person name="Henrissat B."/>
            <person name="Kohler A."/>
            <person name="Grigoriev I.V."/>
            <person name="Martin F.M."/>
            <person name="Hacquard S."/>
        </authorList>
    </citation>
    <scope>NUCLEOTIDE SEQUENCE [LARGE SCALE GENOMIC DNA]</scope>
    <source>
        <strain evidence="2 3">MPI-CAGE-CH-0241</strain>
    </source>
</reference>
<keyword evidence="3" id="KW-1185">Reference proteome</keyword>
<proteinExistence type="predicted"/>
<gene>
    <name evidence="2" type="ORF">B0T10DRAFT_498616</name>
</gene>